<dbReference type="Proteomes" id="UP000813427">
    <property type="component" value="Unassembled WGS sequence"/>
</dbReference>
<dbReference type="PANTHER" id="PTHR46082">
    <property type="entry name" value="ATP/GTP-BINDING PROTEIN-RELATED"/>
    <property type="match status" value="1"/>
</dbReference>
<name>A0A8K0W653_9HYPO</name>
<sequence length="213" mass="24346">MAGFYKYIDWNPAVYTIGWICAIGTEIRKYYIVIAIMPDREYGISSAVSIVRDILYSFLNIKVSLIVGISGNNIIVSVLWGRNSSIFQYNFGFLNQSPPVLRMAVNVINSILDKKPRLRKKYSQPDLNCTKVYDALIRERDILYFEMEAAGLINHFLCLVICGICDYSDSYKNKEWQGYVVMAAAIYTKDLLYCIPASRVKEEKRISDIVSAN</sequence>
<dbReference type="SUPFAM" id="SSF53167">
    <property type="entry name" value="Purine and uridine phosphorylases"/>
    <property type="match status" value="1"/>
</dbReference>
<dbReference type="GO" id="GO:0009116">
    <property type="term" value="P:nucleoside metabolic process"/>
    <property type="evidence" value="ECO:0007669"/>
    <property type="project" value="InterPro"/>
</dbReference>
<organism evidence="1 2">
    <name type="scientific">Fusarium tricinctum</name>
    <dbReference type="NCBI Taxonomy" id="61284"/>
    <lineage>
        <taxon>Eukaryota</taxon>
        <taxon>Fungi</taxon>
        <taxon>Dikarya</taxon>
        <taxon>Ascomycota</taxon>
        <taxon>Pezizomycotina</taxon>
        <taxon>Sordariomycetes</taxon>
        <taxon>Hypocreomycetidae</taxon>
        <taxon>Hypocreales</taxon>
        <taxon>Nectriaceae</taxon>
        <taxon>Fusarium</taxon>
        <taxon>Fusarium tricinctum species complex</taxon>
    </lineage>
</organism>
<gene>
    <name evidence="1" type="ORF">BKA59DRAFT_495908</name>
</gene>
<evidence type="ECO:0000313" key="1">
    <source>
        <dbReference type="EMBL" id="KAH7235298.1"/>
    </source>
</evidence>
<reference evidence="1" key="1">
    <citation type="journal article" date="2021" name="Nat. Commun.">
        <title>Genetic determinants of endophytism in the Arabidopsis root mycobiome.</title>
        <authorList>
            <person name="Mesny F."/>
            <person name="Miyauchi S."/>
            <person name="Thiergart T."/>
            <person name="Pickel B."/>
            <person name="Atanasova L."/>
            <person name="Karlsson M."/>
            <person name="Huettel B."/>
            <person name="Barry K.W."/>
            <person name="Haridas S."/>
            <person name="Chen C."/>
            <person name="Bauer D."/>
            <person name="Andreopoulos W."/>
            <person name="Pangilinan J."/>
            <person name="LaButti K."/>
            <person name="Riley R."/>
            <person name="Lipzen A."/>
            <person name="Clum A."/>
            <person name="Drula E."/>
            <person name="Henrissat B."/>
            <person name="Kohler A."/>
            <person name="Grigoriev I.V."/>
            <person name="Martin F.M."/>
            <person name="Hacquard S."/>
        </authorList>
    </citation>
    <scope>NUCLEOTIDE SEQUENCE</scope>
    <source>
        <strain evidence="1">MPI-SDFR-AT-0068</strain>
    </source>
</reference>
<dbReference type="GO" id="GO:0003824">
    <property type="term" value="F:catalytic activity"/>
    <property type="evidence" value="ECO:0007669"/>
    <property type="project" value="InterPro"/>
</dbReference>
<keyword evidence="2" id="KW-1185">Reference proteome</keyword>
<dbReference type="AlphaFoldDB" id="A0A8K0W653"/>
<protein>
    <submittedName>
        <fullName evidence="1">Uncharacterized protein</fullName>
    </submittedName>
</protein>
<dbReference type="OrthoDB" id="20872at2759"/>
<accession>A0A8K0W653</accession>
<dbReference type="Gene3D" id="3.40.50.1580">
    <property type="entry name" value="Nucleoside phosphorylase domain"/>
    <property type="match status" value="1"/>
</dbReference>
<comment type="caution">
    <text evidence="1">The sequence shown here is derived from an EMBL/GenBank/DDBJ whole genome shotgun (WGS) entry which is preliminary data.</text>
</comment>
<evidence type="ECO:0000313" key="2">
    <source>
        <dbReference type="Proteomes" id="UP000813427"/>
    </source>
</evidence>
<dbReference type="InterPro" id="IPR053137">
    <property type="entry name" value="NLR-like"/>
</dbReference>
<proteinExistence type="predicted"/>
<dbReference type="EMBL" id="JAGPXF010000007">
    <property type="protein sequence ID" value="KAH7235298.1"/>
    <property type="molecule type" value="Genomic_DNA"/>
</dbReference>
<dbReference type="PANTHER" id="PTHR46082:SF11">
    <property type="entry name" value="AAA+ ATPASE DOMAIN-CONTAINING PROTEIN-RELATED"/>
    <property type="match status" value="1"/>
</dbReference>
<dbReference type="InterPro" id="IPR035994">
    <property type="entry name" value="Nucleoside_phosphorylase_sf"/>
</dbReference>